<dbReference type="PANTHER" id="PTHR47799:SF1">
    <property type="entry name" value="OMEGA-AMIDASE YAFV"/>
    <property type="match status" value="1"/>
</dbReference>
<dbReference type="NCBIfam" id="NF007757">
    <property type="entry name" value="PRK10438.1"/>
    <property type="match status" value="1"/>
</dbReference>
<keyword evidence="3" id="KW-1185">Reference proteome</keyword>
<reference evidence="2 3" key="1">
    <citation type="submission" date="2023-10" db="EMBL/GenBank/DDBJ databases">
        <title>Two novel species belonging to the OM43/NOR5 clade.</title>
        <authorList>
            <person name="Park M."/>
        </authorList>
    </citation>
    <scope>NUCLEOTIDE SEQUENCE [LARGE SCALE GENOMIC DNA]</scope>
    <source>
        <strain evidence="2 3">IMCC45268</strain>
    </source>
</reference>
<dbReference type="SUPFAM" id="SSF56317">
    <property type="entry name" value="Carbon-nitrogen hydrolase"/>
    <property type="match status" value="1"/>
</dbReference>
<dbReference type="Gene3D" id="3.60.110.10">
    <property type="entry name" value="Carbon-nitrogen hydrolase"/>
    <property type="match status" value="1"/>
</dbReference>
<dbReference type="PANTHER" id="PTHR47799">
    <property type="entry name" value="OMEGA-AMIDASE YAFV"/>
    <property type="match status" value="1"/>
</dbReference>
<evidence type="ECO:0000313" key="3">
    <source>
        <dbReference type="Proteomes" id="UP001626549"/>
    </source>
</evidence>
<dbReference type="CDD" id="cd07575">
    <property type="entry name" value="Xc-1258_like"/>
    <property type="match status" value="1"/>
</dbReference>
<dbReference type="PROSITE" id="PS50263">
    <property type="entry name" value="CN_HYDROLASE"/>
    <property type="match status" value="1"/>
</dbReference>
<dbReference type="EMBL" id="CP136865">
    <property type="protein sequence ID" value="WOJ95451.1"/>
    <property type="molecule type" value="Genomic_DNA"/>
</dbReference>
<dbReference type="InterPro" id="IPR003010">
    <property type="entry name" value="C-N_Hydrolase"/>
</dbReference>
<dbReference type="Proteomes" id="UP001626549">
    <property type="component" value="Chromosome"/>
</dbReference>
<evidence type="ECO:0000313" key="2">
    <source>
        <dbReference type="EMBL" id="WOJ95451.1"/>
    </source>
</evidence>
<accession>A0ABZ0I8S6</accession>
<protein>
    <submittedName>
        <fullName evidence="2">Amidohydrolase</fullName>
    </submittedName>
</protein>
<dbReference type="InterPro" id="IPR036526">
    <property type="entry name" value="C-N_Hydrolase_sf"/>
</dbReference>
<dbReference type="RefSeq" id="WP_407326148.1">
    <property type="nucleotide sequence ID" value="NZ_CP136865.1"/>
</dbReference>
<proteinExistence type="predicted"/>
<dbReference type="InterPro" id="IPR052737">
    <property type="entry name" value="Omega-amidase_YafV"/>
</dbReference>
<feature type="domain" description="CN hydrolase" evidence="1">
    <location>
        <begin position="4"/>
        <end position="237"/>
    </location>
</feature>
<name>A0ABZ0I8S6_9GAMM</name>
<organism evidence="2 3">
    <name type="scientific">Congregibacter brevis</name>
    <dbReference type="NCBI Taxonomy" id="3081201"/>
    <lineage>
        <taxon>Bacteria</taxon>
        <taxon>Pseudomonadati</taxon>
        <taxon>Pseudomonadota</taxon>
        <taxon>Gammaproteobacteria</taxon>
        <taxon>Cellvibrionales</taxon>
        <taxon>Halieaceae</taxon>
        <taxon>Congregibacter</taxon>
    </lineage>
</organism>
<evidence type="ECO:0000259" key="1">
    <source>
        <dbReference type="PROSITE" id="PS50263"/>
    </source>
</evidence>
<sequence>MRDLRVTLVQQALVWEDPVANRENLARVLHAAKLQTDLILLPEMFTTGFSMNAEANGEPAGGETQDWLQSQARIFDCAIAGSVATRDHGGVFNRLLFATPDRVETYDKRHLFRMAGEHNHYASGNKRVVLEWRDWRIKPEICYDLRFPVFSRNRDDYDLLFFVANWPSARAHHWRALLQARAIENLACVVGVNRVGVDGNALEYSGDSMAFDQHGSVLLDLGSHAAVETVCFSAAALMDYRDAFPTALDADRFTVELEAVGE</sequence>
<dbReference type="Pfam" id="PF00795">
    <property type="entry name" value="CN_hydrolase"/>
    <property type="match status" value="1"/>
</dbReference>
<gene>
    <name evidence="2" type="ORF">R0137_09285</name>
</gene>